<sequence>MSALMQRLFQRTGRLAEQDVWTSSSPVQSVAGSGLHRALWVLNAVAAGLLVWQGAVWWLLQTSVVEPSSKIIEGVVVDLPALDDTPIRVLAMPDLSPLHGGLRADTADSEPMAEPEQPVTTAPVLETAPIQAASTQEASQQAPSAESASPSIEQPAASNTPQVATARVAEPVADGATQWTELATDDVILGIRRAEGLHRSGDEATAYFILRQLNTNAPNDLDVRQAYARLLIQDEDFNTATDLLAAPQSVDELELLAFGYYQQGQFAQAVQAYRGLLAESTVPKPEWVLWLAIALEQVRQPTQAREHYQQYLGAAAGQPASLVQFAQERMRVLAP</sequence>
<dbReference type="Proteomes" id="UP001595617">
    <property type="component" value="Unassembled WGS sequence"/>
</dbReference>
<evidence type="ECO:0000313" key="2">
    <source>
        <dbReference type="EMBL" id="MFC3851939.1"/>
    </source>
</evidence>
<dbReference type="InterPro" id="IPR011990">
    <property type="entry name" value="TPR-like_helical_dom_sf"/>
</dbReference>
<dbReference type="SUPFAM" id="SSF48452">
    <property type="entry name" value="TPR-like"/>
    <property type="match status" value="1"/>
</dbReference>
<dbReference type="EMBL" id="JBHRYR010000002">
    <property type="protein sequence ID" value="MFC3851939.1"/>
    <property type="molecule type" value="Genomic_DNA"/>
</dbReference>
<feature type="compositionally biased region" description="Low complexity" evidence="1">
    <location>
        <begin position="131"/>
        <end position="158"/>
    </location>
</feature>
<protein>
    <recommendedName>
        <fullName evidence="4">Tetratricopeptide repeat protein</fullName>
    </recommendedName>
</protein>
<reference evidence="3" key="1">
    <citation type="journal article" date="2019" name="Int. J. Syst. Evol. Microbiol.">
        <title>The Global Catalogue of Microorganisms (GCM) 10K type strain sequencing project: providing services to taxonomists for standard genome sequencing and annotation.</title>
        <authorList>
            <consortium name="The Broad Institute Genomics Platform"/>
            <consortium name="The Broad Institute Genome Sequencing Center for Infectious Disease"/>
            <person name="Wu L."/>
            <person name="Ma J."/>
        </authorList>
    </citation>
    <scope>NUCLEOTIDE SEQUENCE [LARGE SCALE GENOMIC DNA]</scope>
    <source>
        <strain evidence="3">IBRC 10765</strain>
    </source>
</reference>
<dbReference type="Gene3D" id="1.25.40.10">
    <property type="entry name" value="Tetratricopeptide repeat domain"/>
    <property type="match status" value="2"/>
</dbReference>
<evidence type="ECO:0000256" key="1">
    <source>
        <dbReference type="SAM" id="MobiDB-lite"/>
    </source>
</evidence>
<evidence type="ECO:0008006" key="4">
    <source>
        <dbReference type="Google" id="ProtNLM"/>
    </source>
</evidence>
<gene>
    <name evidence="2" type="ORF">ACFOOG_03745</name>
</gene>
<evidence type="ECO:0000313" key="3">
    <source>
        <dbReference type="Proteomes" id="UP001595617"/>
    </source>
</evidence>
<keyword evidence="3" id="KW-1185">Reference proteome</keyword>
<dbReference type="RefSeq" id="WP_380693506.1">
    <property type="nucleotide sequence ID" value="NZ_JBHRYR010000002.1"/>
</dbReference>
<accession>A0ABV7ZTP9</accession>
<comment type="caution">
    <text evidence="2">The sequence shown here is derived from an EMBL/GenBank/DDBJ whole genome shotgun (WGS) entry which is preliminary data.</text>
</comment>
<name>A0ABV7ZTP9_9GAMM</name>
<organism evidence="2 3">
    <name type="scientific">Saccharospirillum mangrovi</name>
    <dbReference type="NCBI Taxonomy" id="2161747"/>
    <lineage>
        <taxon>Bacteria</taxon>
        <taxon>Pseudomonadati</taxon>
        <taxon>Pseudomonadota</taxon>
        <taxon>Gammaproteobacteria</taxon>
        <taxon>Oceanospirillales</taxon>
        <taxon>Saccharospirillaceae</taxon>
        <taxon>Saccharospirillum</taxon>
    </lineage>
</organism>
<proteinExistence type="predicted"/>
<feature type="region of interest" description="Disordered" evidence="1">
    <location>
        <begin position="99"/>
        <end position="164"/>
    </location>
</feature>